<gene>
    <name evidence="8" type="primary">thrB</name>
    <name evidence="11" type="ORF">GT348_05410</name>
</gene>
<keyword evidence="3 8" id="KW-0791">Threonine biosynthesis</keyword>
<protein>
    <recommendedName>
        <fullName evidence="8 9">Homoserine kinase</fullName>
        <shortName evidence="8">HK</shortName>
        <shortName evidence="8">HSK</shortName>
        <ecNumber evidence="8 9">2.7.1.39</ecNumber>
    </recommendedName>
</protein>
<dbReference type="RefSeq" id="WP_160618839.1">
    <property type="nucleotide sequence ID" value="NZ_CP047652.1"/>
</dbReference>
<dbReference type="AlphaFoldDB" id="A0A6P1NGX4"/>
<evidence type="ECO:0000256" key="9">
    <source>
        <dbReference type="NCBIfam" id="TIGR00938"/>
    </source>
</evidence>
<comment type="catalytic activity">
    <reaction evidence="8">
        <text>L-homoserine + ATP = O-phospho-L-homoserine + ADP + H(+)</text>
        <dbReference type="Rhea" id="RHEA:13985"/>
        <dbReference type="ChEBI" id="CHEBI:15378"/>
        <dbReference type="ChEBI" id="CHEBI:30616"/>
        <dbReference type="ChEBI" id="CHEBI:57476"/>
        <dbReference type="ChEBI" id="CHEBI:57590"/>
        <dbReference type="ChEBI" id="CHEBI:456216"/>
        <dbReference type="EC" id="2.7.1.39"/>
    </reaction>
</comment>
<comment type="pathway">
    <text evidence="8">Amino-acid biosynthesis; L-threonine biosynthesis; L-threonine from L-aspartate: step 4/5.</text>
</comment>
<dbReference type="InterPro" id="IPR005280">
    <property type="entry name" value="Homoserine_kinase_II"/>
</dbReference>
<keyword evidence="1 8" id="KW-0028">Amino-acid biosynthesis</keyword>
<proteinExistence type="inferred from homology"/>
<dbReference type="Proteomes" id="UP000463975">
    <property type="component" value="Chromosome"/>
</dbReference>
<sequence length="316" mass="35963">MAVYTDIEENALKNFLLDYDLGSLISFEGITEGVENSNYRLVLSSGNYILTLFEKRVNSAELPWFVGYMGHLAKNNISCPLPIKAKDGQALRQLANRPALIVTFLDGQAVKNITEQSCLELGRALAKLHKAGEGFDSERSNKLGAQGWKALLSQCDSHGDQKIEALISQTHCDLEKVLSHWPEPKELPRGQIHADLFPDNVFFKNESLSGIIDFYFACTDFFAYDIAICINAWCFENNEHYLPQRTAMILQGYEEFRPLSPLERNRLPVLCQGAALRFLLTRLYDWIHTPPGAKVVKKNPWDYQKRLTYFLEHKSV</sequence>
<keyword evidence="5 8" id="KW-0418">Kinase</keyword>
<evidence type="ECO:0000256" key="1">
    <source>
        <dbReference type="ARBA" id="ARBA00022605"/>
    </source>
</evidence>
<keyword evidence="6 8" id="KW-0067">ATP-binding</keyword>
<dbReference type="NCBIfam" id="TIGR00938">
    <property type="entry name" value="thrB_alt"/>
    <property type="match status" value="1"/>
</dbReference>
<evidence type="ECO:0000256" key="5">
    <source>
        <dbReference type="ARBA" id="ARBA00022777"/>
    </source>
</evidence>
<dbReference type="KEGG" id="bomb:GT348_05410"/>
<dbReference type="HAMAP" id="MF_00301">
    <property type="entry name" value="Homoser_kinase_2"/>
    <property type="match status" value="1"/>
</dbReference>
<evidence type="ECO:0000256" key="3">
    <source>
        <dbReference type="ARBA" id="ARBA00022697"/>
    </source>
</evidence>
<dbReference type="SUPFAM" id="SSF56112">
    <property type="entry name" value="Protein kinase-like (PK-like)"/>
    <property type="match status" value="1"/>
</dbReference>
<evidence type="ECO:0000259" key="10">
    <source>
        <dbReference type="Pfam" id="PF01636"/>
    </source>
</evidence>
<dbReference type="InterPro" id="IPR011009">
    <property type="entry name" value="Kinase-like_dom_sf"/>
</dbReference>
<dbReference type="InterPro" id="IPR050249">
    <property type="entry name" value="Pseudomonas-type_ThrB"/>
</dbReference>
<dbReference type="PANTHER" id="PTHR21064">
    <property type="entry name" value="AMINOGLYCOSIDE PHOSPHOTRANSFERASE DOMAIN-CONTAINING PROTEIN-RELATED"/>
    <property type="match status" value="1"/>
</dbReference>
<feature type="domain" description="Aminoglycoside phosphotransferase" evidence="10">
    <location>
        <begin position="27"/>
        <end position="259"/>
    </location>
</feature>
<accession>A0A6P1NGX4</accession>
<evidence type="ECO:0000256" key="8">
    <source>
        <dbReference type="HAMAP-Rule" id="MF_00301"/>
    </source>
</evidence>
<dbReference type="PANTHER" id="PTHR21064:SF6">
    <property type="entry name" value="AMINOGLYCOSIDE PHOSPHOTRANSFERASE DOMAIN-CONTAINING PROTEIN"/>
    <property type="match status" value="1"/>
</dbReference>
<evidence type="ECO:0000256" key="6">
    <source>
        <dbReference type="ARBA" id="ARBA00022840"/>
    </source>
</evidence>
<dbReference type="GO" id="GO:0005524">
    <property type="term" value="F:ATP binding"/>
    <property type="evidence" value="ECO:0007669"/>
    <property type="project" value="UniProtKB-KW"/>
</dbReference>
<dbReference type="NCBIfam" id="NF003558">
    <property type="entry name" value="PRK05231.1"/>
    <property type="match status" value="1"/>
</dbReference>
<keyword evidence="12" id="KW-1185">Reference proteome</keyword>
<dbReference type="Pfam" id="PF01636">
    <property type="entry name" value="APH"/>
    <property type="match status" value="1"/>
</dbReference>
<evidence type="ECO:0000256" key="4">
    <source>
        <dbReference type="ARBA" id="ARBA00022741"/>
    </source>
</evidence>
<dbReference type="CDD" id="cd05153">
    <property type="entry name" value="HomoserineK_II"/>
    <property type="match status" value="1"/>
</dbReference>
<keyword evidence="4 8" id="KW-0547">Nucleotide-binding</keyword>
<dbReference type="UniPathway" id="UPA00050">
    <property type="reaction ID" value="UER00064"/>
</dbReference>
<dbReference type="GO" id="GO:0009088">
    <property type="term" value="P:threonine biosynthetic process"/>
    <property type="evidence" value="ECO:0007669"/>
    <property type="project" value="UniProtKB-UniRule"/>
</dbReference>
<name>A0A6P1NGX4_9PROT</name>
<dbReference type="Gene3D" id="3.90.1200.10">
    <property type="match status" value="1"/>
</dbReference>
<organism evidence="11 12">
    <name type="scientific">Aristophania vespae</name>
    <dbReference type="NCBI Taxonomy" id="2697033"/>
    <lineage>
        <taxon>Bacteria</taxon>
        <taxon>Pseudomonadati</taxon>
        <taxon>Pseudomonadota</taxon>
        <taxon>Alphaproteobacteria</taxon>
        <taxon>Acetobacterales</taxon>
        <taxon>Acetobacteraceae</taxon>
        <taxon>Aristophania</taxon>
    </lineage>
</organism>
<evidence type="ECO:0000256" key="7">
    <source>
        <dbReference type="ARBA" id="ARBA00038240"/>
    </source>
</evidence>
<comment type="similarity">
    <text evidence="7 8">Belongs to the pseudomonas-type ThrB family.</text>
</comment>
<evidence type="ECO:0000256" key="2">
    <source>
        <dbReference type="ARBA" id="ARBA00022679"/>
    </source>
</evidence>
<evidence type="ECO:0000313" key="11">
    <source>
        <dbReference type="EMBL" id="QHI95764.1"/>
    </source>
</evidence>
<evidence type="ECO:0000313" key="12">
    <source>
        <dbReference type="Proteomes" id="UP000463975"/>
    </source>
</evidence>
<reference evidence="11 12" key="1">
    <citation type="submission" date="2020-01" db="EMBL/GenBank/DDBJ databases">
        <title>Genome sequencing of strain KACC 21507.</title>
        <authorList>
            <person name="Heo J."/>
            <person name="Kim S.-J."/>
            <person name="Kim J.-S."/>
            <person name="Hong S.-B."/>
            <person name="Kwon S.-W."/>
        </authorList>
    </citation>
    <scope>NUCLEOTIDE SEQUENCE [LARGE SCALE GENOMIC DNA]</scope>
    <source>
        <strain evidence="11 12">KACC 21507</strain>
    </source>
</reference>
<dbReference type="InterPro" id="IPR002575">
    <property type="entry name" value="Aminoglycoside_PTrfase"/>
</dbReference>
<dbReference type="EC" id="2.7.1.39" evidence="8 9"/>
<dbReference type="GO" id="GO:0004413">
    <property type="term" value="F:homoserine kinase activity"/>
    <property type="evidence" value="ECO:0007669"/>
    <property type="project" value="UniProtKB-UniRule"/>
</dbReference>
<dbReference type="EMBL" id="CP047652">
    <property type="protein sequence ID" value="QHI95764.1"/>
    <property type="molecule type" value="Genomic_DNA"/>
</dbReference>
<dbReference type="Gene3D" id="3.30.200.20">
    <property type="entry name" value="Phosphorylase Kinase, domain 1"/>
    <property type="match status" value="1"/>
</dbReference>
<keyword evidence="2 8" id="KW-0808">Transferase</keyword>